<comment type="caution">
    <text evidence="2">The sequence shown here is derived from an EMBL/GenBank/DDBJ whole genome shotgun (WGS) entry which is preliminary data.</text>
</comment>
<sequence length="125" mass="13567">MKMCRKGEKIVRKEWVVKDKPTQKEVLHVVDSIKVQEQVNAGLIASDRVDNSELHPLVVDSNVVKDQTSNKDTVPISGSVAAAFVTASKEQEWQTVTRRRAQLQKASGVVSNKGVEGGGSDPSNG</sequence>
<keyword evidence="3" id="KW-1185">Reference proteome</keyword>
<evidence type="ECO:0000256" key="1">
    <source>
        <dbReference type="SAM" id="MobiDB-lite"/>
    </source>
</evidence>
<feature type="region of interest" description="Disordered" evidence="1">
    <location>
        <begin position="98"/>
        <end position="125"/>
    </location>
</feature>
<reference evidence="2 3" key="1">
    <citation type="submission" date="2024-01" db="EMBL/GenBank/DDBJ databases">
        <title>The genomes of 5 underutilized Papilionoideae crops provide insights into root nodulation and disease resistanc.</title>
        <authorList>
            <person name="Yuan L."/>
        </authorList>
    </citation>
    <scope>NUCLEOTIDE SEQUENCE [LARGE SCALE GENOMIC DNA]</scope>
    <source>
        <strain evidence="2">ZHUSHIDOU_FW_LH</strain>
        <tissue evidence="2">Leaf</tissue>
    </source>
</reference>
<dbReference type="AlphaFoldDB" id="A0AAN9ENZ3"/>
<organism evidence="2 3">
    <name type="scientific">Crotalaria pallida</name>
    <name type="common">Smooth rattlebox</name>
    <name type="synonym">Crotalaria striata</name>
    <dbReference type="NCBI Taxonomy" id="3830"/>
    <lineage>
        <taxon>Eukaryota</taxon>
        <taxon>Viridiplantae</taxon>
        <taxon>Streptophyta</taxon>
        <taxon>Embryophyta</taxon>
        <taxon>Tracheophyta</taxon>
        <taxon>Spermatophyta</taxon>
        <taxon>Magnoliopsida</taxon>
        <taxon>eudicotyledons</taxon>
        <taxon>Gunneridae</taxon>
        <taxon>Pentapetalae</taxon>
        <taxon>rosids</taxon>
        <taxon>fabids</taxon>
        <taxon>Fabales</taxon>
        <taxon>Fabaceae</taxon>
        <taxon>Papilionoideae</taxon>
        <taxon>50 kb inversion clade</taxon>
        <taxon>genistoids sensu lato</taxon>
        <taxon>core genistoids</taxon>
        <taxon>Crotalarieae</taxon>
        <taxon>Crotalaria</taxon>
    </lineage>
</organism>
<dbReference type="Proteomes" id="UP001372338">
    <property type="component" value="Unassembled WGS sequence"/>
</dbReference>
<name>A0AAN9ENZ3_CROPI</name>
<protein>
    <submittedName>
        <fullName evidence="2">Uncharacterized protein</fullName>
    </submittedName>
</protein>
<evidence type="ECO:0000313" key="3">
    <source>
        <dbReference type="Proteomes" id="UP001372338"/>
    </source>
</evidence>
<feature type="compositionally biased region" description="Gly residues" evidence="1">
    <location>
        <begin position="115"/>
        <end position="125"/>
    </location>
</feature>
<gene>
    <name evidence="2" type="ORF">RIF29_25546</name>
</gene>
<proteinExistence type="predicted"/>
<dbReference type="EMBL" id="JAYWIO010000005">
    <property type="protein sequence ID" value="KAK7259925.1"/>
    <property type="molecule type" value="Genomic_DNA"/>
</dbReference>
<accession>A0AAN9ENZ3</accession>
<evidence type="ECO:0000313" key="2">
    <source>
        <dbReference type="EMBL" id="KAK7259925.1"/>
    </source>
</evidence>